<reference evidence="2 3" key="1">
    <citation type="submission" date="2021-03" db="EMBL/GenBank/DDBJ databases">
        <title>Geobacter metallireducens gen. nov. sp. nov., a microorganism capable of coupling the complete oxidation of organic compounds to the reduction of iron and other metals.</title>
        <authorList>
            <person name="Li Y."/>
        </authorList>
    </citation>
    <scope>NUCLEOTIDE SEQUENCE [LARGE SCALE GENOMIC DNA]</scope>
    <source>
        <strain evidence="2 3">Jerry-YX</strain>
    </source>
</reference>
<dbReference type="SUPFAM" id="SSF52540">
    <property type="entry name" value="P-loop containing nucleoside triphosphate hydrolases"/>
    <property type="match status" value="1"/>
</dbReference>
<sequence length="369" mass="40617">MAFQKAVRKRAKARIGICGPAGSGKTMSALKLAFGIVGPGGRIAVLDTENESASLYAHLGDYDVDVIKPPFTVEKYISGIREAEKLGYDLIIIDSLSHAWAGTGGILEFVDARTESAKGNKFAGWREATPKHNSLVDAMLQSPMHVIATMRSKTEYILVEDEKGKKVPKKVGMAPVQREGMDYEFSLVFDVDQERHIATSSKDRTEIFDGFFGKLTEEHGRSIQTWLDSGEAAQQPTAEPEQQLPAGPKFITKNQVKELEEIIKNVGADRGKFLAYLGVKKLEEIPAEKMTSAKKALDAKTKKGDSATGNVTDITSALTARRIPFETKEEAGEVHAKPSYQDTASKEFLKTKGFRWQPSDKVWVYKMAA</sequence>
<proteinExistence type="predicted"/>
<gene>
    <name evidence="2" type="ORF">JZM60_15190</name>
</gene>
<dbReference type="SMART" id="SM00382">
    <property type="entry name" value="AAA"/>
    <property type="match status" value="1"/>
</dbReference>
<dbReference type="Gene3D" id="3.40.50.300">
    <property type="entry name" value="P-loop containing nucleotide triphosphate hydrolases"/>
    <property type="match status" value="1"/>
</dbReference>
<dbReference type="Proteomes" id="UP000663651">
    <property type="component" value="Chromosome"/>
</dbReference>
<evidence type="ECO:0000313" key="2">
    <source>
        <dbReference type="EMBL" id="QSV45443.1"/>
    </source>
</evidence>
<dbReference type="Pfam" id="PF13479">
    <property type="entry name" value="AAA_24"/>
    <property type="match status" value="1"/>
</dbReference>
<feature type="domain" description="AAA+ ATPase" evidence="1">
    <location>
        <begin position="11"/>
        <end position="195"/>
    </location>
</feature>
<dbReference type="InterPro" id="IPR027417">
    <property type="entry name" value="P-loop_NTPase"/>
</dbReference>
<dbReference type="InterPro" id="IPR003593">
    <property type="entry name" value="AAA+_ATPase"/>
</dbReference>
<organism evidence="2 3">
    <name type="scientific">Geobacter benzoatilyticus</name>
    <dbReference type="NCBI Taxonomy" id="2815309"/>
    <lineage>
        <taxon>Bacteria</taxon>
        <taxon>Pseudomonadati</taxon>
        <taxon>Thermodesulfobacteriota</taxon>
        <taxon>Desulfuromonadia</taxon>
        <taxon>Geobacterales</taxon>
        <taxon>Geobacteraceae</taxon>
        <taxon>Geobacter</taxon>
    </lineage>
</organism>
<protein>
    <submittedName>
        <fullName evidence="2">AAA family ATPase</fullName>
    </submittedName>
</protein>
<name>A0ABX7Q2Y9_9BACT</name>
<accession>A0ABX7Q2Y9</accession>
<dbReference type="EMBL" id="CP071382">
    <property type="protein sequence ID" value="QSV45443.1"/>
    <property type="molecule type" value="Genomic_DNA"/>
</dbReference>
<dbReference type="RefSeq" id="WP_207163240.1">
    <property type="nucleotide sequence ID" value="NZ_CP071382.1"/>
</dbReference>
<evidence type="ECO:0000259" key="1">
    <source>
        <dbReference type="SMART" id="SM00382"/>
    </source>
</evidence>
<evidence type="ECO:0000313" key="3">
    <source>
        <dbReference type="Proteomes" id="UP000663651"/>
    </source>
</evidence>
<keyword evidence="3" id="KW-1185">Reference proteome</keyword>